<keyword evidence="1" id="KW-1133">Transmembrane helix</keyword>
<proteinExistence type="predicted"/>
<evidence type="ECO:0000313" key="2">
    <source>
        <dbReference type="EMBL" id="VDO44281.1"/>
    </source>
</evidence>
<keyword evidence="3" id="KW-1185">Reference proteome</keyword>
<reference evidence="4" key="1">
    <citation type="submission" date="2016-06" db="UniProtKB">
        <authorList>
            <consortium name="WormBaseParasite"/>
        </authorList>
    </citation>
    <scope>IDENTIFICATION</scope>
</reference>
<reference evidence="2 3" key="2">
    <citation type="submission" date="2018-11" db="EMBL/GenBank/DDBJ databases">
        <authorList>
            <consortium name="Pathogen Informatics"/>
        </authorList>
    </citation>
    <scope>NUCLEOTIDE SEQUENCE [LARGE SCALE GENOMIC DNA]</scope>
</reference>
<name>A0A183HE64_9BILA</name>
<keyword evidence="1" id="KW-0472">Membrane</keyword>
<gene>
    <name evidence="2" type="ORF">OFLC_LOCUS5776</name>
</gene>
<accession>A0A183HE64</accession>
<dbReference type="AlphaFoldDB" id="A0A183HE64"/>
<evidence type="ECO:0000313" key="4">
    <source>
        <dbReference type="WBParaSite" id="OFLC_0000577501-mRNA-1"/>
    </source>
</evidence>
<dbReference type="EMBL" id="UZAJ01005144">
    <property type="protein sequence ID" value="VDO44281.1"/>
    <property type="molecule type" value="Genomic_DNA"/>
</dbReference>
<protein>
    <submittedName>
        <fullName evidence="4">GPI ethanolamine phosphate transferase 1</fullName>
    </submittedName>
</protein>
<evidence type="ECO:0000256" key="1">
    <source>
        <dbReference type="SAM" id="Phobius"/>
    </source>
</evidence>
<sequence>MFSLWHWISMVAQLIEISWMSNIVLISNAFHLGSYHYYLVLTILPKAFRGFAEKSSYRLMFSNVYFVYTCAFLLTIF</sequence>
<dbReference type="Proteomes" id="UP000267606">
    <property type="component" value="Unassembled WGS sequence"/>
</dbReference>
<feature type="transmembrane region" description="Helical" evidence="1">
    <location>
        <begin position="20"/>
        <end position="44"/>
    </location>
</feature>
<organism evidence="4">
    <name type="scientific">Onchocerca flexuosa</name>
    <dbReference type="NCBI Taxonomy" id="387005"/>
    <lineage>
        <taxon>Eukaryota</taxon>
        <taxon>Metazoa</taxon>
        <taxon>Ecdysozoa</taxon>
        <taxon>Nematoda</taxon>
        <taxon>Chromadorea</taxon>
        <taxon>Rhabditida</taxon>
        <taxon>Spirurina</taxon>
        <taxon>Spiruromorpha</taxon>
        <taxon>Filarioidea</taxon>
        <taxon>Onchocercidae</taxon>
        <taxon>Onchocerca</taxon>
    </lineage>
</organism>
<feature type="transmembrane region" description="Helical" evidence="1">
    <location>
        <begin position="56"/>
        <end position="76"/>
    </location>
</feature>
<dbReference type="WBParaSite" id="OFLC_0000577501-mRNA-1">
    <property type="protein sequence ID" value="OFLC_0000577501-mRNA-1"/>
    <property type="gene ID" value="OFLC_0000577501"/>
</dbReference>
<evidence type="ECO:0000313" key="3">
    <source>
        <dbReference type="Proteomes" id="UP000267606"/>
    </source>
</evidence>
<keyword evidence="1" id="KW-0812">Transmembrane</keyword>